<dbReference type="OrthoDB" id="10262538at2759"/>
<organism evidence="4 5">
    <name type="scientific">Ophiophagus hannah</name>
    <name type="common">King cobra</name>
    <name type="synonym">Naja hannah</name>
    <dbReference type="NCBI Taxonomy" id="8665"/>
    <lineage>
        <taxon>Eukaryota</taxon>
        <taxon>Metazoa</taxon>
        <taxon>Chordata</taxon>
        <taxon>Craniata</taxon>
        <taxon>Vertebrata</taxon>
        <taxon>Euteleostomi</taxon>
        <taxon>Lepidosauria</taxon>
        <taxon>Squamata</taxon>
        <taxon>Bifurcata</taxon>
        <taxon>Unidentata</taxon>
        <taxon>Episquamata</taxon>
        <taxon>Toxicofera</taxon>
        <taxon>Serpentes</taxon>
        <taxon>Colubroidea</taxon>
        <taxon>Elapidae</taxon>
        <taxon>Elapinae</taxon>
        <taxon>Ophiophagus</taxon>
    </lineage>
</organism>
<dbReference type="EMBL" id="AZIM01001886">
    <property type="protein sequence ID" value="ETE65432.1"/>
    <property type="molecule type" value="Genomic_DNA"/>
</dbReference>
<dbReference type="GO" id="GO:0006536">
    <property type="term" value="P:glutamate metabolic process"/>
    <property type="evidence" value="ECO:0007669"/>
    <property type="project" value="TreeGrafter"/>
</dbReference>
<protein>
    <recommendedName>
        <fullName evidence="3">D-glutamate cyclase-like C-terminal domain-containing protein</fullName>
    </recommendedName>
</protein>
<reference evidence="4 5" key="1">
    <citation type="journal article" date="2013" name="Proc. Natl. Acad. Sci. U.S.A.">
        <title>The king cobra genome reveals dynamic gene evolution and adaptation in the snake venom system.</title>
        <authorList>
            <person name="Vonk F.J."/>
            <person name="Casewell N.R."/>
            <person name="Henkel C.V."/>
            <person name="Heimberg A.M."/>
            <person name="Jansen H.J."/>
            <person name="McCleary R.J."/>
            <person name="Kerkkamp H.M."/>
            <person name="Vos R.A."/>
            <person name="Guerreiro I."/>
            <person name="Calvete J.J."/>
            <person name="Wuster W."/>
            <person name="Woods A.E."/>
            <person name="Logan J.M."/>
            <person name="Harrison R.A."/>
            <person name="Castoe T.A."/>
            <person name="de Koning A.P."/>
            <person name="Pollock D.D."/>
            <person name="Yandell M."/>
            <person name="Calderon D."/>
            <person name="Renjifo C."/>
            <person name="Currier R.B."/>
            <person name="Salgado D."/>
            <person name="Pla D."/>
            <person name="Sanz L."/>
            <person name="Hyder A.S."/>
            <person name="Ribeiro J.M."/>
            <person name="Arntzen J.W."/>
            <person name="van den Thillart G.E."/>
            <person name="Boetzer M."/>
            <person name="Pirovano W."/>
            <person name="Dirks R.P."/>
            <person name="Spaink H.P."/>
            <person name="Duboule D."/>
            <person name="McGlinn E."/>
            <person name="Kini R.M."/>
            <person name="Richardson M.K."/>
        </authorList>
    </citation>
    <scope>NUCLEOTIDE SEQUENCE</scope>
    <source>
        <tissue evidence="4">Blood</tissue>
    </source>
</reference>
<keyword evidence="5" id="KW-1185">Reference proteome</keyword>
<comment type="similarity">
    <text evidence="1">Belongs to the D-glutamate cyclase family.</text>
</comment>
<evidence type="ECO:0000256" key="2">
    <source>
        <dbReference type="ARBA" id="ARBA00023239"/>
    </source>
</evidence>
<accession>V8NV52</accession>
<dbReference type="FunFam" id="3.30.2040.10:FF:000001">
    <property type="entry name" value="D-glutamate cyclase, mitochondrial"/>
    <property type="match status" value="1"/>
</dbReference>
<comment type="caution">
    <text evidence="4">The sequence shown here is derived from an EMBL/GenBank/DDBJ whole genome shotgun (WGS) entry which is preliminary data.</text>
</comment>
<evidence type="ECO:0000313" key="4">
    <source>
        <dbReference type="EMBL" id="ETE65432.1"/>
    </source>
</evidence>
<sequence length="416" mass="46175">MVEQDGKPALELMTSMELKDEMVFLAGLKGLLPCAVRNLIRSNKLNISNTSGMAEGFVQANVIIMHKSFADDFEKFCQVNDGPLPLLYRSKPGEWKCPFLSNSSDIRSDCLQYKKYEHGISTETVTNLKEYSEQFKDMVTFYLGCSFTFEKALQKAGIPVRNVEQKCNVSMYKTAVPCCDTGCFHCNLIVTMRCIPKDKLKECVQITHPMKKSHGAPVHIGSSGIKDLSSPEYGNAVQAHPGDVPVFWACGVTGIEAVINCSMYLVELPELLLYYRKPVMLKIEDNVSGNDKDHPEVYCISQDPLHYSIASTATVKKIRCLENIIAIDPGNRGVKHLFSQDELLKACLSLSHAKSVLITTGFPTHFNYEPPEENDGPPGAIAMAALLKAMGKNVVIVTDQRALDLNRKIIKEAVEQ</sequence>
<dbReference type="InterPro" id="IPR009906">
    <property type="entry name" value="D-Glu_cyclase"/>
</dbReference>
<dbReference type="Proteomes" id="UP000018936">
    <property type="component" value="Unassembled WGS sequence"/>
</dbReference>
<dbReference type="InterPro" id="IPR038021">
    <property type="entry name" value="Putative_hydro-lyase"/>
</dbReference>
<dbReference type="PANTHER" id="PTHR32022">
    <property type="entry name" value="D-GLUTAMATE CYCLASE, MITOCHONDRIAL"/>
    <property type="match status" value="1"/>
</dbReference>
<evidence type="ECO:0000256" key="1">
    <source>
        <dbReference type="ARBA" id="ARBA00007896"/>
    </source>
</evidence>
<evidence type="ECO:0000313" key="5">
    <source>
        <dbReference type="Proteomes" id="UP000018936"/>
    </source>
</evidence>
<dbReference type="Gene3D" id="3.90.1640.20">
    <property type="entry name" value="TON_0340"/>
    <property type="match status" value="1"/>
</dbReference>
<dbReference type="PANTHER" id="PTHR32022:SF10">
    <property type="entry name" value="D-GLUTAMATE CYCLASE, MITOCHONDRIAL"/>
    <property type="match status" value="1"/>
</dbReference>
<dbReference type="GO" id="GO:0047820">
    <property type="term" value="F:D-glutamate cyclase activity"/>
    <property type="evidence" value="ECO:0007669"/>
    <property type="project" value="TreeGrafter"/>
</dbReference>
<dbReference type="Gene3D" id="3.30.2040.10">
    <property type="entry name" value="PSTPO5379-like domain"/>
    <property type="match status" value="1"/>
</dbReference>
<feature type="domain" description="D-glutamate cyclase-like C-terminal" evidence="3">
    <location>
        <begin position="321"/>
        <end position="416"/>
    </location>
</feature>
<evidence type="ECO:0000259" key="3">
    <source>
        <dbReference type="Pfam" id="PF14336"/>
    </source>
</evidence>
<dbReference type="FunFam" id="3.40.1640.10:FF:000001">
    <property type="entry name" value="D-glutamate cyclase, mitochondrial"/>
    <property type="match status" value="1"/>
</dbReference>
<dbReference type="AlphaFoldDB" id="V8NV52"/>
<proteinExistence type="inferred from homology"/>
<gene>
    <name evidence="4" type="ORF">L345_08788</name>
</gene>
<dbReference type="SUPFAM" id="SSF160920">
    <property type="entry name" value="PSTPO5379-like"/>
    <property type="match status" value="1"/>
</dbReference>
<dbReference type="Pfam" id="PF07286">
    <property type="entry name" value="D-Glu_cyclase"/>
    <property type="match status" value="1"/>
</dbReference>
<dbReference type="Pfam" id="PF14336">
    <property type="entry name" value="GLUCM-like_C"/>
    <property type="match status" value="1"/>
</dbReference>
<name>V8NV52_OPHHA</name>
<dbReference type="Gene3D" id="3.40.1640.10">
    <property type="entry name" value="PSTPO5379-like"/>
    <property type="match status" value="1"/>
</dbReference>
<feature type="non-terminal residue" evidence="4">
    <location>
        <position position="1"/>
    </location>
</feature>
<keyword evidence="2" id="KW-0456">Lyase</keyword>
<dbReference type="InterPro" id="IPR025504">
    <property type="entry name" value="GLUCM_C"/>
</dbReference>
<feature type="non-terminal residue" evidence="4">
    <location>
        <position position="416"/>
    </location>
</feature>